<protein>
    <submittedName>
        <fullName evidence="2">DinB superfamily protein</fullName>
    </submittedName>
</protein>
<dbReference type="Proteomes" id="UP000236738">
    <property type="component" value="Unassembled WGS sequence"/>
</dbReference>
<organism evidence="2 3">
    <name type="scientific">Halpernia humi</name>
    <dbReference type="NCBI Taxonomy" id="493375"/>
    <lineage>
        <taxon>Bacteria</taxon>
        <taxon>Pseudomonadati</taxon>
        <taxon>Bacteroidota</taxon>
        <taxon>Flavobacteriia</taxon>
        <taxon>Flavobacteriales</taxon>
        <taxon>Weeksellaceae</taxon>
        <taxon>Chryseobacterium group</taxon>
        <taxon>Halpernia</taxon>
    </lineage>
</organism>
<gene>
    <name evidence="2" type="ORF">SAMN05421847_1830</name>
</gene>
<reference evidence="3" key="1">
    <citation type="submission" date="2016-10" db="EMBL/GenBank/DDBJ databases">
        <authorList>
            <person name="Varghese N."/>
            <person name="Submissions S."/>
        </authorList>
    </citation>
    <scope>NUCLEOTIDE SEQUENCE [LARGE SCALE GENOMIC DNA]</scope>
    <source>
        <strain evidence="3">DSM 21580</strain>
    </source>
</reference>
<keyword evidence="3" id="KW-1185">Reference proteome</keyword>
<evidence type="ECO:0000313" key="2">
    <source>
        <dbReference type="EMBL" id="SEG26628.1"/>
    </source>
</evidence>
<accession>A0A1H5YRJ1</accession>
<dbReference type="AlphaFoldDB" id="A0A1H5YRJ1"/>
<dbReference type="EMBL" id="FNUS01000004">
    <property type="protein sequence ID" value="SEG26628.1"/>
    <property type="molecule type" value="Genomic_DNA"/>
</dbReference>
<dbReference type="InterPro" id="IPR034660">
    <property type="entry name" value="DinB/YfiT-like"/>
</dbReference>
<dbReference type="Gene3D" id="1.20.120.450">
    <property type="entry name" value="dinb family like domain"/>
    <property type="match status" value="1"/>
</dbReference>
<dbReference type="RefSeq" id="WP_103913792.1">
    <property type="nucleotide sequence ID" value="NZ_FNUS01000004.1"/>
</dbReference>
<feature type="domain" description="DinB-like" evidence="1">
    <location>
        <begin position="25"/>
        <end position="159"/>
    </location>
</feature>
<dbReference type="InterPro" id="IPR024775">
    <property type="entry name" value="DinB-like"/>
</dbReference>
<evidence type="ECO:0000313" key="3">
    <source>
        <dbReference type="Proteomes" id="UP000236738"/>
    </source>
</evidence>
<dbReference type="OrthoDB" id="9793216at2"/>
<name>A0A1H5YRJ1_9FLAO</name>
<dbReference type="SUPFAM" id="SSF109854">
    <property type="entry name" value="DinB/YfiT-like putative metalloenzymes"/>
    <property type="match status" value="1"/>
</dbReference>
<evidence type="ECO:0000259" key="1">
    <source>
        <dbReference type="Pfam" id="PF12867"/>
    </source>
</evidence>
<sequence length="163" mass="18966">MTEFQKYIQRYLDLIPTDHFFDELGQSEKATLAIYLNLNDESALYKYAENKWSLKEILQHLIDCERIFQYRALAISRGETQNLPGFDEEIYAKNSNADIRNVSDLIAEFSLVRQSSILLFKSFTAEMLLNKGFANGNEISVETIEKLIVGHNLHHLNVIKERY</sequence>
<dbReference type="Pfam" id="PF12867">
    <property type="entry name" value="DinB_2"/>
    <property type="match status" value="1"/>
</dbReference>
<proteinExistence type="predicted"/>